<evidence type="ECO:0000313" key="3">
    <source>
        <dbReference type="Proteomes" id="UP000290958"/>
    </source>
</evidence>
<dbReference type="RefSeq" id="WP_129403655.1">
    <property type="nucleotide sequence ID" value="NZ_SBKP01000004.1"/>
</dbReference>
<keyword evidence="3" id="KW-1185">Reference proteome</keyword>
<dbReference type="Proteomes" id="UP000290958">
    <property type="component" value="Unassembled WGS sequence"/>
</dbReference>
<accession>A0A4Q1KJC3</accession>
<organism evidence="2 3">
    <name type="scientific">Sphingobium fluviale</name>
    <dbReference type="NCBI Taxonomy" id="2506423"/>
    <lineage>
        <taxon>Bacteria</taxon>
        <taxon>Pseudomonadati</taxon>
        <taxon>Pseudomonadota</taxon>
        <taxon>Alphaproteobacteria</taxon>
        <taxon>Sphingomonadales</taxon>
        <taxon>Sphingomonadaceae</taxon>
        <taxon>Sphingobium</taxon>
    </lineage>
</organism>
<evidence type="ECO:0000313" key="2">
    <source>
        <dbReference type="EMBL" id="RXR29465.1"/>
    </source>
</evidence>
<dbReference type="Pfam" id="PF07238">
    <property type="entry name" value="PilZ"/>
    <property type="match status" value="2"/>
</dbReference>
<evidence type="ECO:0000259" key="1">
    <source>
        <dbReference type="Pfam" id="PF07238"/>
    </source>
</evidence>
<feature type="domain" description="PilZ" evidence="1">
    <location>
        <begin position="95"/>
        <end position="172"/>
    </location>
</feature>
<dbReference type="OrthoDB" id="9806898at2"/>
<sequence length="280" mass="30798">MAKARCQSWRGFSEIAPPGQALLMMSAAIVPNGALGTSGNAGIKIAPYNTAYQPAVRSVRFSGTCMLHKKISQEDAAPVAIDGQPVEDRRHGSQRFVTVLKVGRAVVEGHDQLCLVRNMSAEGAKLDIYHEVEQGQKITIELRSDKVVTGTVRWVGDHAAGIEFDDPVDVTDLLQGRPQRSVLRKLPRSPRFLVQAHAHLQHDKGNTLSGELVNISLHGLCIETIDEARVDDHVVARIEGLPPRSATVRWVHDGMIGLHFDMPMGFSELAHWLERHPRGE</sequence>
<gene>
    <name evidence="2" type="ORF">EQG66_05805</name>
</gene>
<name>A0A4Q1KJC3_9SPHN</name>
<dbReference type="GO" id="GO:0035438">
    <property type="term" value="F:cyclic-di-GMP binding"/>
    <property type="evidence" value="ECO:0007669"/>
    <property type="project" value="InterPro"/>
</dbReference>
<dbReference type="EMBL" id="SBKP01000004">
    <property type="protein sequence ID" value="RXR29465.1"/>
    <property type="molecule type" value="Genomic_DNA"/>
</dbReference>
<dbReference type="SUPFAM" id="SSF141371">
    <property type="entry name" value="PilZ domain-like"/>
    <property type="match status" value="1"/>
</dbReference>
<dbReference type="Gene3D" id="2.40.10.220">
    <property type="entry name" value="predicted glycosyltransferase like domains"/>
    <property type="match status" value="1"/>
</dbReference>
<feature type="domain" description="PilZ" evidence="1">
    <location>
        <begin position="188"/>
        <end position="264"/>
    </location>
</feature>
<reference evidence="3" key="1">
    <citation type="submission" date="2019-01" db="EMBL/GenBank/DDBJ databases">
        <title>Cytophagaceae bacterium strain CAR-16.</title>
        <authorList>
            <person name="Chen W.-M."/>
        </authorList>
    </citation>
    <scope>NUCLEOTIDE SEQUENCE [LARGE SCALE GENOMIC DNA]</scope>
    <source>
        <strain evidence="3">CHR27</strain>
    </source>
</reference>
<dbReference type="AlphaFoldDB" id="A0A4Q1KJC3"/>
<comment type="caution">
    <text evidence="2">The sequence shown here is derived from an EMBL/GenBank/DDBJ whole genome shotgun (WGS) entry which is preliminary data.</text>
</comment>
<protein>
    <submittedName>
        <fullName evidence="2">PilZ domain-containing protein</fullName>
    </submittedName>
</protein>
<proteinExistence type="predicted"/>
<dbReference type="InterPro" id="IPR009875">
    <property type="entry name" value="PilZ_domain"/>
</dbReference>